<feature type="non-terminal residue" evidence="1">
    <location>
        <position position="1"/>
    </location>
</feature>
<feature type="non-terminal residue" evidence="1">
    <location>
        <position position="60"/>
    </location>
</feature>
<organism evidence="1 2">
    <name type="scientific">Biomphalaria pfeifferi</name>
    <name type="common">Bloodfluke planorb</name>
    <name type="synonym">Freshwater snail</name>
    <dbReference type="NCBI Taxonomy" id="112525"/>
    <lineage>
        <taxon>Eukaryota</taxon>
        <taxon>Metazoa</taxon>
        <taxon>Spiralia</taxon>
        <taxon>Lophotrochozoa</taxon>
        <taxon>Mollusca</taxon>
        <taxon>Gastropoda</taxon>
        <taxon>Heterobranchia</taxon>
        <taxon>Euthyneura</taxon>
        <taxon>Panpulmonata</taxon>
        <taxon>Hygrophila</taxon>
        <taxon>Lymnaeoidea</taxon>
        <taxon>Planorbidae</taxon>
        <taxon>Biomphalaria</taxon>
    </lineage>
</organism>
<keyword evidence="1" id="KW-0812">Transmembrane</keyword>
<proteinExistence type="predicted"/>
<keyword evidence="1" id="KW-0472">Membrane</keyword>
<reference evidence="1" key="2">
    <citation type="submission" date="2023-04" db="EMBL/GenBank/DDBJ databases">
        <authorList>
            <person name="Bu L."/>
            <person name="Lu L."/>
            <person name="Laidemitt M.R."/>
            <person name="Zhang S.M."/>
            <person name="Mutuku M."/>
            <person name="Mkoji G."/>
            <person name="Steinauer M."/>
            <person name="Loker E.S."/>
        </authorList>
    </citation>
    <scope>NUCLEOTIDE SEQUENCE</scope>
    <source>
        <strain evidence="1">KasaAsao</strain>
        <tissue evidence="1">Whole Snail</tissue>
    </source>
</reference>
<comment type="caution">
    <text evidence="1">The sequence shown here is derived from an EMBL/GenBank/DDBJ whole genome shotgun (WGS) entry which is preliminary data.</text>
</comment>
<sequence>PSIQLQNCLNYVEQNTIVKCSCKIKSLGSNNATYNWFNASSNVLLSNTSLLTFPATKYDS</sequence>
<evidence type="ECO:0000313" key="2">
    <source>
        <dbReference type="Proteomes" id="UP001233172"/>
    </source>
</evidence>
<name>A0AAD8CAK1_BIOPF</name>
<reference evidence="1" key="1">
    <citation type="journal article" date="2023" name="PLoS Negl. Trop. Dis.">
        <title>A genome sequence for Biomphalaria pfeifferi, the major vector snail for the human-infecting parasite Schistosoma mansoni.</title>
        <authorList>
            <person name="Bu L."/>
            <person name="Lu L."/>
            <person name="Laidemitt M.R."/>
            <person name="Zhang S.M."/>
            <person name="Mutuku M."/>
            <person name="Mkoji G."/>
            <person name="Steinauer M."/>
            <person name="Loker E.S."/>
        </authorList>
    </citation>
    <scope>NUCLEOTIDE SEQUENCE</scope>
    <source>
        <strain evidence="1">KasaAsao</strain>
    </source>
</reference>
<protein>
    <submittedName>
        <fullName evidence="1">Polymorphic transmembrane cluster 2 transmembrane protein 5</fullName>
    </submittedName>
</protein>
<dbReference type="EMBL" id="JASAOG010000003">
    <property type="protein sequence ID" value="KAK0069148.1"/>
    <property type="molecule type" value="Genomic_DNA"/>
</dbReference>
<accession>A0AAD8CAK1</accession>
<gene>
    <name evidence="1" type="ORF">Bpfe_001330</name>
</gene>
<dbReference type="Proteomes" id="UP001233172">
    <property type="component" value="Unassembled WGS sequence"/>
</dbReference>
<dbReference type="AlphaFoldDB" id="A0AAD8CAK1"/>
<evidence type="ECO:0000313" key="1">
    <source>
        <dbReference type="EMBL" id="KAK0069148.1"/>
    </source>
</evidence>
<keyword evidence="2" id="KW-1185">Reference proteome</keyword>